<feature type="transmembrane region" description="Helical" evidence="4">
    <location>
        <begin position="31"/>
        <end position="53"/>
    </location>
</feature>
<keyword evidence="7" id="KW-1185">Reference proteome</keyword>
<evidence type="ECO:0000256" key="3">
    <source>
        <dbReference type="ARBA" id="ARBA00023163"/>
    </source>
</evidence>
<keyword evidence="2 6" id="KW-0238">DNA-binding</keyword>
<protein>
    <submittedName>
        <fullName evidence="6">AraC-like DNA-binding protein</fullName>
    </submittedName>
</protein>
<sequence length="341" mass="37935">MTELDLLLRGGTAALCLFVATRWLMGNHTHLVPVFGAAFKISVGIYIIVSYNGLNPDGFHAPCFFCFLGKLPAPLFWLFTLALFDDRFEIRWYHALPILATGAIHYGVAAIDPQLANLLGHLLMVMLFTHVIVIAIQSGKCDLVDTRILFRKWLTVLVPVVGIAITITDLIHGGVMTGLASVLQTAVIFAVAFWFAMWSTQIDGALVDTQTSEPEPSPDLSAPDRIELRRLNQAVEDGICFEPGLTISLLAERVDIPEHRLRRLINQGLGYRNFNAFLNDHRIAEAQRRLSDPARAREQIIQHAYALGYASLAPFNRAFRERLGTSPSAYRSEALDRVLAE</sequence>
<dbReference type="InterPro" id="IPR009057">
    <property type="entry name" value="Homeodomain-like_sf"/>
</dbReference>
<comment type="caution">
    <text evidence="6">The sequence shown here is derived from an EMBL/GenBank/DDBJ whole genome shotgun (WGS) entry which is preliminary data.</text>
</comment>
<evidence type="ECO:0000259" key="5">
    <source>
        <dbReference type="PROSITE" id="PS01124"/>
    </source>
</evidence>
<feature type="transmembrane region" description="Helical" evidence="4">
    <location>
        <begin position="6"/>
        <end position="24"/>
    </location>
</feature>
<reference evidence="6 7" key="1">
    <citation type="submission" date="2020-08" db="EMBL/GenBank/DDBJ databases">
        <title>Genomic Encyclopedia of Type Strains, Phase IV (KMG-IV): sequencing the most valuable type-strain genomes for metagenomic binning, comparative biology and taxonomic classification.</title>
        <authorList>
            <person name="Goeker M."/>
        </authorList>
    </citation>
    <scope>NUCLEOTIDE SEQUENCE [LARGE SCALE GENOMIC DNA]</scope>
    <source>
        <strain evidence="6 7">DSM 103377</strain>
    </source>
</reference>
<dbReference type="PROSITE" id="PS01124">
    <property type="entry name" value="HTH_ARAC_FAMILY_2"/>
    <property type="match status" value="1"/>
</dbReference>
<feature type="transmembrane region" description="Helical" evidence="4">
    <location>
        <begin position="148"/>
        <end position="167"/>
    </location>
</feature>
<evidence type="ECO:0000256" key="1">
    <source>
        <dbReference type="ARBA" id="ARBA00023015"/>
    </source>
</evidence>
<evidence type="ECO:0000256" key="2">
    <source>
        <dbReference type="ARBA" id="ARBA00023125"/>
    </source>
</evidence>
<gene>
    <name evidence="6" type="ORF">FHS89_002134</name>
</gene>
<dbReference type="Pfam" id="PF12833">
    <property type="entry name" value="HTH_18"/>
    <property type="match status" value="1"/>
</dbReference>
<organism evidence="6 7">
    <name type="scientific">Rubricella aquisinus</name>
    <dbReference type="NCBI Taxonomy" id="2028108"/>
    <lineage>
        <taxon>Bacteria</taxon>
        <taxon>Pseudomonadati</taxon>
        <taxon>Pseudomonadota</taxon>
        <taxon>Alphaproteobacteria</taxon>
        <taxon>Rhodobacterales</taxon>
        <taxon>Paracoccaceae</taxon>
        <taxon>Rubricella</taxon>
    </lineage>
</organism>
<keyword evidence="4" id="KW-1133">Transmembrane helix</keyword>
<evidence type="ECO:0000313" key="7">
    <source>
        <dbReference type="Proteomes" id="UP000553766"/>
    </source>
</evidence>
<feature type="transmembrane region" description="Helical" evidence="4">
    <location>
        <begin position="115"/>
        <end position="136"/>
    </location>
</feature>
<keyword evidence="3" id="KW-0804">Transcription</keyword>
<dbReference type="AlphaFoldDB" id="A0A840WLZ6"/>
<feature type="transmembrane region" description="Helical" evidence="4">
    <location>
        <begin position="59"/>
        <end position="84"/>
    </location>
</feature>
<dbReference type="GO" id="GO:0043565">
    <property type="term" value="F:sequence-specific DNA binding"/>
    <property type="evidence" value="ECO:0007669"/>
    <property type="project" value="InterPro"/>
</dbReference>
<evidence type="ECO:0000256" key="4">
    <source>
        <dbReference type="SAM" id="Phobius"/>
    </source>
</evidence>
<dbReference type="RefSeq" id="WP_184011421.1">
    <property type="nucleotide sequence ID" value="NZ_JACIJS010000006.1"/>
</dbReference>
<keyword evidence="1" id="KW-0805">Transcription regulation</keyword>
<dbReference type="SMART" id="SM00342">
    <property type="entry name" value="HTH_ARAC"/>
    <property type="match status" value="1"/>
</dbReference>
<keyword evidence="4" id="KW-0812">Transmembrane</keyword>
<name>A0A840WLZ6_9RHOB</name>
<evidence type="ECO:0000313" key="6">
    <source>
        <dbReference type="EMBL" id="MBB5516108.1"/>
    </source>
</evidence>
<dbReference type="Proteomes" id="UP000553766">
    <property type="component" value="Unassembled WGS sequence"/>
</dbReference>
<dbReference type="SUPFAM" id="SSF46689">
    <property type="entry name" value="Homeodomain-like"/>
    <property type="match status" value="1"/>
</dbReference>
<accession>A0A840WLZ6</accession>
<dbReference type="GO" id="GO:0003700">
    <property type="term" value="F:DNA-binding transcription factor activity"/>
    <property type="evidence" value="ECO:0007669"/>
    <property type="project" value="InterPro"/>
</dbReference>
<dbReference type="PANTHER" id="PTHR43280">
    <property type="entry name" value="ARAC-FAMILY TRANSCRIPTIONAL REGULATOR"/>
    <property type="match status" value="1"/>
</dbReference>
<keyword evidence="4" id="KW-0472">Membrane</keyword>
<proteinExistence type="predicted"/>
<dbReference type="InterPro" id="IPR018060">
    <property type="entry name" value="HTH_AraC"/>
</dbReference>
<dbReference type="Gene3D" id="1.10.10.60">
    <property type="entry name" value="Homeodomain-like"/>
    <property type="match status" value="1"/>
</dbReference>
<dbReference type="PANTHER" id="PTHR43280:SF29">
    <property type="entry name" value="ARAC-FAMILY TRANSCRIPTIONAL REGULATOR"/>
    <property type="match status" value="1"/>
</dbReference>
<feature type="transmembrane region" description="Helical" evidence="4">
    <location>
        <begin position="91"/>
        <end position="109"/>
    </location>
</feature>
<feature type="domain" description="HTH araC/xylS-type" evidence="5">
    <location>
        <begin position="229"/>
        <end position="333"/>
    </location>
</feature>
<feature type="transmembrane region" description="Helical" evidence="4">
    <location>
        <begin position="173"/>
        <end position="196"/>
    </location>
</feature>
<dbReference type="EMBL" id="JACIJS010000006">
    <property type="protein sequence ID" value="MBB5516108.1"/>
    <property type="molecule type" value="Genomic_DNA"/>
</dbReference>